<keyword evidence="6 10" id="KW-0479">Metal-binding</keyword>
<dbReference type="GO" id="GO:0006097">
    <property type="term" value="P:glyoxylate cycle"/>
    <property type="evidence" value="ECO:0007669"/>
    <property type="project" value="UniProtKB-UniRule"/>
</dbReference>
<dbReference type="SUPFAM" id="SSF51645">
    <property type="entry name" value="Malate synthase G"/>
    <property type="match status" value="1"/>
</dbReference>
<dbReference type="Gene3D" id="1.20.1220.12">
    <property type="entry name" value="Malate synthase, domain III"/>
    <property type="match status" value="1"/>
</dbReference>
<evidence type="ECO:0000256" key="5">
    <source>
        <dbReference type="ARBA" id="ARBA00022679"/>
    </source>
</evidence>
<evidence type="ECO:0000256" key="8">
    <source>
        <dbReference type="ARBA" id="ARBA00023097"/>
    </source>
</evidence>
<comment type="similarity">
    <text evidence="10 13">Belongs to the malate synthase family. GlcB subfamily.</text>
</comment>
<dbReference type="Pfam" id="PF20656">
    <property type="entry name" value="MS_N"/>
    <property type="match status" value="1"/>
</dbReference>
<feature type="binding site" evidence="10">
    <location>
        <position position="315"/>
    </location>
    <ligand>
        <name>acetyl-CoA</name>
        <dbReference type="ChEBI" id="CHEBI:57288"/>
    </ligand>
</feature>
<gene>
    <name evidence="10" type="primary">glcB</name>
    <name evidence="18" type="ORF">A3840_07700</name>
</gene>
<keyword evidence="3 10" id="KW-0963">Cytoplasm</keyword>
<dbReference type="GO" id="GO:0004474">
    <property type="term" value="F:malate synthase activity"/>
    <property type="evidence" value="ECO:0007669"/>
    <property type="project" value="UniProtKB-UniRule"/>
</dbReference>
<dbReference type="InterPro" id="IPR001465">
    <property type="entry name" value="Malate_synthase_TIM"/>
</dbReference>
<dbReference type="HAMAP" id="MF_00641">
    <property type="entry name" value="Malate_synth_G"/>
    <property type="match status" value="1"/>
</dbReference>
<comment type="catalytic activity">
    <reaction evidence="9 10 13">
        <text>glyoxylate + acetyl-CoA + H2O = (S)-malate + CoA + H(+)</text>
        <dbReference type="Rhea" id="RHEA:18181"/>
        <dbReference type="ChEBI" id="CHEBI:15377"/>
        <dbReference type="ChEBI" id="CHEBI:15378"/>
        <dbReference type="ChEBI" id="CHEBI:15589"/>
        <dbReference type="ChEBI" id="CHEBI:36655"/>
        <dbReference type="ChEBI" id="CHEBI:57287"/>
        <dbReference type="ChEBI" id="CHEBI:57288"/>
        <dbReference type="EC" id="2.3.3.9"/>
    </reaction>
</comment>
<reference evidence="18 19" key="1">
    <citation type="submission" date="2016-03" db="EMBL/GenBank/DDBJ databases">
        <title>Genome sequencing of Devosia sp. S37.</title>
        <authorList>
            <person name="Mohd Nor M."/>
        </authorList>
    </citation>
    <scope>NUCLEOTIDE SEQUENCE [LARGE SCALE GENOMIC DNA]</scope>
    <source>
        <strain evidence="18 19">S37</strain>
    </source>
</reference>
<comment type="function">
    <text evidence="10">Involved in the glycolate utilization. Catalyzes the condensation and subsequent hydrolysis of acetyl-coenzyme A (acetyl-CoA) and glyoxylate to form malate and CoA.</text>
</comment>
<keyword evidence="5 10" id="KW-0808">Transferase</keyword>
<feature type="modified residue" description="Cysteine sulfenic acid (-SOH)" evidence="10">
    <location>
        <position position="613"/>
    </location>
</feature>
<evidence type="ECO:0000259" key="16">
    <source>
        <dbReference type="Pfam" id="PF20658"/>
    </source>
</evidence>
<dbReference type="PANTHER" id="PTHR42739:SF1">
    <property type="entry name" value="MALATE SYNTHASE G"/>
    <property type="match status" value="1"/>
</dbReference>
<evidence type="ECO:0000256" key="7">
    <source>
        <dbReference type="ARBA" id="ARBA00022842"/>
    </source>
</evidence>
<organism evidence="18 19">
    <name type="scientific">Devosia elaeis</name>
    <dbReference type="NCBI Taxonomy" id="1770058"/>
    <lineage>
        <taxon>Bacteria</taxon>
        <taxon>Pseudomonadati</taxon>
        <taxon>Pseudomonadota</taxon>
        <taxon>Alphaproteobacteria</taxon>
        <taxon>Hyphomicrobiales</taxon>
        <taxon>Devosiaceae</taxon>
        <taxon>Devosia</taxon>
    </lineage>
</organism>
<proteinExistence type="inferred from homology"/>
<dbReference type="Pfam" id="PF01274">
    <property type="entry name" value="MS_TIM-barrel"/>
    <property type="match status" value="1"/>
</dbReference>
<dbReference type="InterPro" id="IPR044856">
    <property type="entry name" value="Malate_synth_C_sf"/>
</dbReference>
<evidence type="ECO:0000259" key="15">
    <source>
        <dbReference type="Pfam" id="PF20656"/>
    </source>
</evidence>
<evidence type="ECO:0000256" key="2">
    <source>
        <dbReference type="ARBA" id="ARBA00022435"/>
    </source>
</evidence>
<evidence type="ECO:0000256" key="12">
    <source>
        <dbReference type="PIRSR" id="PIRSR601465-50"/>
    </source>
</evidence>
<dbReference type="GO" id="GO:0009436">
    <property type="term" value="P:glyoxylate catabolic process"/>
    <property type="evidence" value="ECO:0007669"/>
    <property type="project" value="TreeGrafter"/>
</dbReference>
<evidence type="ECO:0000256" key="4">
    <source>
        <dbReference type="ARBA" id="ARBA00022532"/>
    </source>
</evidence>
<dbReference type="InterPro" id="IPR006253">
    <property type="entry name" value="Malate_synthG"/>
</dbReference>
<evidence type="ECO:0000313" key="18">
    <source>
        <dbReference type="EMBL" id="OAM78026.1"/>
    </source>
</evidence>
<evidence type="ECO:0000256" key="3">
    <source>
        <dbReference type="ARBA" id="ARBA00022490"/>
    </source>
</evidence>
<dbReference type="GO" id="GO:0005829">
    <property type="term" value="C:cytosol"/>
    <property type="evidence" value="ECO:0007669"/>
    <property type="project" value="TreeGrafter"/>
</dbReference>
<evidence type="ECO:0000256" key="9">
    <source>
        <dbReference type="ARBA" id="ARBA00047918"/>
    </source>
</evidence>
<protein>
    <recommendedName>
        <fullName evidence="10 11">Malate synthase G</fullName>
        <ecNumber evidence="10 11">2.3.3.9</ecNumber>
    </recommendedName>
</protein>
<feature type="binding site" evidence="10">
    <location>
        <position position="118"/>
    </location>
    <ligand>
        <name>acetyl-CoA</name>
        <dbReference type="ChEBI" id="CHEBI:57288"/>
    </ligand>
</feature>
<evidence type="ECO:0000259" key="14">
    <source>
        <dbReference type="Pfam" id="PF01274"/>
    </source>
</evidence>
<evidence type="ECO:0000256" key="1">
    <source>
        <dbReference type="ARBA" id="ARBA00001946"/>
    </source>
</evidence>
<keyword evidence="4 10" id="KW-0816">Tricarboxylic acid cycle</keyword>
<feature type="domain" description="Malate synthase TIM barrel" evidence="14">
    <location>
        <begin position="339"/>
        <end position="563"/>
    </location>
</feature>
<evidence type="ECO:0000256" key="11">
    <source>
        <dbReference type="NCBIfam" id="TIGR01345"/>
    </source>
</evidence>
<comment type="caution">
    <text evidence="10">Lacks conserved residue(s) required for the propagation of feature annotation.</text>
</comment>
<comment type="caution">
    <text evidence="18">The sequence shown here is derived from an EMBL/GenBank/DDBJ whole genome shotgun (WGS) entry which is preliminary data.</text>
</comment>
<feature type="domain" description="Malate synthase G alpha-beta insertion" evidence="16">
    <location>
        <begin position="160"/>
        <end position="237"/>
    </location>
</feature>
<dbReference type="RefSeq" id="WP_067454361.1">
    <property type="nucleotide sequence ID" value="NZ_LVVY01000074.1"/>
</dbReference>
<feature type="binding site" evidence="10">
    <location>
        <position position="342"/>
    </location>
    <ligand>
        <name>glyoxylate</name>
        <dbReference type="ChEBI" id="CHEBI:36655"/>
    </ligand>
</feature>
<dbReference type="UniPathway" id="UPA00703">
    <property type="reaction ID" value="UER00720"/>
</dbReference>
<evidence type="ECO:0000256" key="10">
    <source>
        <dbReference type="HAMAP-Rule" id="MF_00641"/>
    </source>
</evidence>
<comment type="subcellular location">
    <subcellularLocation>
        <location evidence="10 13">Cytoplasm</location>
    </subcellularLocation>
</comment>
<evidence type="ECO:0000259" key="17">
    <source>
        <dbReference type="Pfam" id="PF20659"/>
    </source>
</evidence>
<feature type="domain" description="Malate synthase N-terminal" evidence="15">
    <location>
        <begin position="17"/>
        <end position="71"/>
    </location>
</feature>
<comment type="cofactor">
    <cofactor evidence="1 10">
        <name>Mg(2+)</name>
        <dbReference type="ChEBI" id="CHEBI:18420"/>
    </cofactor>
</comment>
<feature type="binding site" evidence="10">
    <location>
        <position position="456"/>
    </location>
    <ligand>
        <name>Mg(2+)</name>
        <dbReference type="ChEBI" id="CHEBI:18420"/>
    </ligand>
</feature>
<sequence length="720" mass="78199">MTEYQTKSGLSVHPLLVDFVEREALPGTGIAAEQFWSGFAAMLAEHVPTNAKLLARRDQLQGQIDDWHRANGPVGNNPEGYEAFLREIGYLVEEPGDFAIETEGLDPEIASLCGPQLVVPVSNARYALNAANARWGSLYDALYGTDAISRDGDLAPGQGYNPARGAAVVARAAEFLDASFPLAGGSHRDATGYHIVKDGETRMLVVDTSIGRTGLRDPDAFVGYGGTENAGEIVLKHNGLHVVLVIAPDTEIGKAHKAGLSDVIVEAALTTIQDCEDSVAAVDAEDKVGVYRNWLGLMQGTLEDTFEKGGRQVTRKLKGDRSYKDVLGKPLVLKGRSLLLVRNVGHLMTTDAVLLDGKPVGEGLMDAALTALCALHDKGANARDGAIYVVKPKMHGPEEVAFACAIFASVERFLGLAANRIKIGIMDEERRTSANLKAAIHAARSRVFFINTGFLDRTGDEIHTAMEAGAVLRKDEIRSERWLAAYEDRNVLIGLETGFSGRAQIGKGMWARPDDMAAMLEAKIGHPNAGANTAWVPSPTAATLHALHYHQVDVFEAQKRRHNQTLPPLADLFSMPVQVPYSLSREDIIRELENNAQGILGYVVRWVQQGVGCSKVPDINNVGLMEDRATCRISSQAVANWLRHGLVSRDEVTSVFERMASVVDRQNEGDPIYRPMAENFQSVAFQAALDLALHGADQPSGYTEPLLHAARRKVKARDRK</sequence>
<evidence type="ECO:0000256" key="6">
    <source>
        <dbReference type="ARBA" id="ARBA00022723"/>
    </source>
</evidence>
<dbReference type="InterPro" id="IPR048356">
    <property type="entry name" value="MS_N"/>
</dbReference>
<dbReference type="NCBIfam" id="TIGR01345">
    <property type="entry name" value="malate_syn_G"/>
    <property type="match status" value="1"/>
</dbReference>
<keyword evidence="8 10" id="KW-0558">Oxidation</keyword>
<dbReference type="Pfam" id="PF20659">
    <property type="entry name" value="MS_C"/>
    <property type="match status" value="1"/>
</dbReference>
<keyword evidence="19" id="KW-1185">Reference proteome</keyword>
<dbReference type="Gene3D" id="3.20.20.360">
    <property type="entry name" value="Malate synthase, domain 3"/>
    <property type="match status" value="2"/>
</dbReference>
<comment type="pathway">
    <text evidence="10 13">Carbohydrate metabolism; glyoxylate cycle; (S)-malate from isocitrate: step 2/2.</text>
</comment>
<dbReference type="InterPro" id="IPR048355">
    <property type="entry name" value="MS_C"/>
</dbReference>
<dbReference type="EMBL" id="LVVY01000074">
    <property type="protein sequence ID" value="OAM78026.1"/>
    <property type="molecule type" value="Genomic_DNA"/>
</dbReference>
<dbReference type="NCBIfam" id="NF002825">
    <property type="entry name" value="PRK02999.1"/>
    <property type="match status" value="1"/>
</dbReference>
<accession>A0A178I148</accession>
<keyword evidence="7 10" id="KW-0460">Magnesium</keyword>
<dbReference type="InterPro" id="IPR011076">
    <property type="entry name" value="Malate_synth_sf"/>
</dbReference>
<name>A0A178I148_9HYPH</name>
<dbReference type="OrthoDB" id="9762054at2"/>
<dbReference type="STRING" id="1770058.A3840_07700"/>
<dbReference type="AlphaFoldDB" id="A0A178I148"/>
<dbReference type="GO" id="GO:0006099">
    <property type="term" value="P:tricarboxylic acid cycle"/>
    <property type="evidence" value="ECO:0007669"/>
    <property type="project" value="UniProtKB-KW"/>
</dbReference>
<feature type="domain" description="Malate synthase C-terminal" evidence="17">
    <location>
        <begin position="589"/>
        <end position="687"/>
    </location>
</feature>
<dbReference type="GO" id="GO:0000287">
    <property type="term" value="F:magnesium ion binding"/>
    <property type="evidence" value="ECO:0007669"/>
    <property type="project" value="TreeGrafter"/>
</dbReference>
<feature type="binding site" evidence="10">
    <location>
        <position position="428"/>
    </location>
    <ligand>
        <name>glyoxylate</name>
        <dbReference type="ChEBI" id="CHEBI:36655"/>
    </ligand>
</feature>
<comment type="subunit">
    <text evidence="10">Monomer.</text>
</comment>
<feature type="active site" description="Proton acceptor" evidence="10 12">
    <location>
        <position position="342"/>
    </location>
</feature>
<feature type="binding site" evidence="10">
    <location>
        <position position="278"/>
    </location>
    <ligand>
        <name>acetyl-CoA</name>
        <dbReference type="ChEBI" id="CHEBI:57288"/>
    </ligand>
</feature>
<evidence type="ECO:0000313" key="19">
    <source>
        <dbReference type="Proteomes" id="UP000078389"/>
    </source>
</evidence>
<dbReference type="Proteomes" id="UP000078389">
    <property type="component" value="Unassembled WGS sequence"/>
</dbReference>
<dbReference type="EC" id="2.3.3.9" evidence="10 11"/>
<feature type="binding site" evidence="10">
    <location>
        <position position="428"/>
    </location>
    <ligand>
        <name>Mg(2+)</name>
        <dbReference type="ChEBI" id="CHEBI:18420"/>
    </ligand>
</feature>
<dbReference type="InterPro" id="IPR046363">
    <property type="entry name" value="MS_N_TIM-barrel_dom"/>
</dbReference>
<dbReference type="InterPro" id="IPR048357">
    <property type="entry name" value="MSG_insertion"/>
</dbReference>
<feature type="binding site" evidence="10">
    <location>
        <begin position="125"/>
        <end position="126"/>
    </location>
    <ligand>
        <name>acetyl-CoA</name>
        <dbReference type="ChEBI" id="CHEBI:57288"/>
    </ligand>
</feature>
<evidence type="ECO:0000256" key="13">
    <source>
        <dbReference type="RuleBase" id="RU003572"/>
    </source>
</evidence>
<feature type="binding site" evidence="10">
    <location>
        <position position="537"/>
    </location>
    <ligand>
        <name>acetyl-CoA</name>
        <dbReference type="ChEBI" id="CHEBI:57288"/>
    </ligand>
</feature>
<feature type="active site" description="Proton donor" evidence="10 12">
    <location>
        <position position="627"/>
    </location>
</feature>
<feature type="binding site" evidence="10">
    <location>
        <begin position="453"/>
        <end position="456"/>
    </location>
    <ligand>
        <name>glyoxylate</name>
        <dbReference type="ChEBI" id="CHEBI:36655"/>
    </ligand>
</feature>
<dbReference type="Pfam" id="PF20658">
    <property type="entry name" value="MSG_insertion"/>
    <property type="match status" value="1"/>
</dbReference>
<dbReference type="PANTHER" id="PTHR42739">
    <property type="entry name" value="MALATE SYNTHASE G"/>
    <property type="match status" value="1"/>
</dbReference>
<keyword evidence="2 10" id="KW-0329">Glyoxylate bypass</keyword>